<proteinExistence type="predicted"/>
<evidence type="ECO:0000313" key="2">
    <source>
        <dbReference type="EMBL" id="MBW6530536.1"/>
    </source>
</evidence>
<dbReference type="EMBL" id="JAHXZN010000001">
    <property type="protein sequence ID" value="MBW6530536.1"/>
    <property type="molecule type" value="Genomic_DNA"/>
</dbReference>
<keyword evidence="1" id="KW-0812">Transmembrane</keyword>
<gene>
    <name evidence="2" type="ORF">KZ820_07285</name>
</gene>
<keyword evidence="1" id="KW-0472">Membrane</keyword>
<accession>A0ABS7BLP4</accession>
<comment type="caution">
    <text evidence="2">The sequence shown here is derived from an EMBL/GenBank/DDBJ whole genome shotgun (WGS) entry which is preliminary data.</text>
</comment>
<keyword evidence="3" id="KW-1185">Reference proteome</keyword>
<evidence type="ECO:0000313" key="3">
    <source>
        <dbReference type="Proteomes" id="UP000759103"/>
    </source>
</evidence>
<keyword evidence="1" id="KW-1133">Transmembrane helix</keyword>
<organism evidence="2 3">
    <name type="scientific">Sphingomonas citri</name>
    <dbReference type="NCBI Taxonomy" id="2862499"/>
    <lineage>
        <taxon>Bacteria</taxon>
        <taxon>Pseudomonadati</taxon>
        <taxon>Pseudomonadota</taxon>
        <taxon>Alphaproteobacteria</taxon>
        <taxon>Sphingomonadales</taxon>
        <taxon>Sphingomonadaceae</taxon>
        <taxon>Sphingomonas</taxon>
    </lineage>
</organism>
<protein>
    <submittedName>
        <fullName evidence="2">Uncharacterized protein</fullName>
    </submittedName>
</protein>
<evidence type="ECO:0000256" key="1">
    <source>
        <dbReference type="SAM" id="Phobius"/>
    </source>
</evidence>
<sequence>MTQFILFIDDVGAEFTKARVTRRDVTALYEWKAIQFVPVEVRPLEVTAEGGAGKRAAGGFLLLGPVGAAAGVLLGKGPKVVFELVLRDGTTRKGVVHQRQYPVLRRQVAAIQSYKPGQLRKQFATVVAVLLLVPLCIGLGLVGSAVLLALIIGVTAFVRHLRRSDTEVTA</sequence>
<reference evidence="2 3" key="1">
    <citation type="submission" date="2021-07" db="EMBL/GenBank/DDBJ databases">
        <title>Sphingomonas sp.</title>
        <authorList>
            <person name="Feng G."/>
            <person name="Li J."/>
            <person name="Pan M."/>
        </authorList>
    </citation>
    <scope>NUCLEOTIDE SEQUENCE [LARGE SCALE GENOMIC DNA]</scope>
    <source>
        <strain evidence="2 3">RRHST34</strain>
    </source>
</reference>
<name>A0ABS7BLP4_9SPHN</name>
<dbReference type="RefSeq" id="WP_219747885.1">
    <property type="nucleotide sequence ID" value="NZ_JAHXZN010000001.1"/>
</dbReference>
<dbReference type="Proteomes" id="UP000759103">
    <property type="component" value="Unassembled WGS sequence"/>
</dbReference>
<feature type="transmembrane region" description="Helical" evidence="1">
    <location>
        <begin position="123"/>
        <end position="152"/>
    </location>
</feature>